<evidence type="ECO:0000313" key="1">
    <source>
        <dbReference type="EMBL" id="NEE05051.1"/>
    </source>
</evidence>
<feature type="non-terminal residue" evidence="1">
    <location>
        <position position="1"/>
    </location>
</feature>
<comment type="caution">
    <text evidence="1">The sequence shown here is derived from an EMBL/GenBank/DDBJ whole genome shotgun (WGS) entry which is preliminary data.</text>
</comment>
<sequence length="257" mass="27701">GMFFDHEPEHGDDTTLRNASAWGSERMHGSWWAGGNRWTAIRQILAVNHVLGGQPAFGPPTPSKVPFTSVDGWQRDEYTVPGDSLTWPSVLDKLPELAYRAASATTSPEHRTGLLVLLEALAAGPLADPAGTVRLVELIEPLGGEAPGRGRPEAVHRLGQVLRKGARTVVVLADRGRNTRDDAACWLALDHDPTGAFGPVPGFTLDHERVHRQGIARDRLTRLTALVREQGPAPWRPEAAEAFHTATGIGPLQSAAL</sequence>
<organism evidence="1">
    <name type="scientific">Streptomyces sp. SID7499</name>
    <dbReference type="NCBI Taxonomy" id="2706086"/>
    <lineage>
        <taxon>Bacteria</taxon>
        <taxon>Bacillati</taxon>
        <taxon>Actinomycetota</taxon>
        <taxon>Actinomycetes</taxon>
        <taxon>Kitasatosporales</taxon>
        <taxon>Streptomycetaceae</taxon>
        <taxon>Streptomyces</taxon>
    </lineage>
</organism>
<name>A0A6G3WHW4_9ACTN</name>
<dbReference type="EMBL" id="JAAGMN010000060">
    <property type="protein sequence ID" value="NEE05051.1"/>
    <property type="molecule type" value="Genomic_DNA"/>
</dbReference>
<reference evidence="1" key="1">
    <citation type="submission" date="2020-01" db="EMBL/GenBank/DDBJ databases">
        <title>Insect and environment-associated Actinomycetes.</title>
        <authorList>
            <person name="Currrie C."/>
            <person name="Chevrette M."/>
            <person name="Carlson C."/>
            <person name="Stubbendieck R."/>
            <person name="Wendt-Pienkowski E."/>
        </authorList>
    </citation>
    <scope>NUCLEOTIDE SEQUENCE</scope>
    <source>
        <strain evidence="1">SID7499</strain>
    </source>
</reference>
<feature type="non-terminal residue" evidence="1">
    <location>
        <position position="257"/>
    </location>
</feature>
<accession>A0A6G3WHW4</accession>
<protein>
    <submittedName>
        <fullName evidence="1">Uncharacterized protein</fullName>
    </submittedName>
</protein>
<proteinExistence type="predicted"/>
<gene>
    <name evidence="1" type="ORF">G3M58_01220</name>
</gene>
<dbReference type="AlphaFoldDB" id="A0A6G3WHW4"/>